<organism evidence="2 3">
    <name type="scientific">Rathayibacter oskolensis</name>
    <dbReference type="NCBI Taxonomy" id="1891671"/>
    <lineage>
        <taxon>Bacteria</taxon>
        <taxon>Bacillati</taxon>
        <taxon>Actinomycetota</taxon>
        <taxon>Actinomycetes</taxon>
        <taxon>Micrococcales</taxon>
        <taxon>Microbacteriaceae</taxon>
        <taxon>Rathayibacter</taxon>
    </lineage>
</organism>
<evidence type="ECO:0000256" key="1">
    <source>
        <dbReference type="SAM" id="MobiDB-lite"/>
    </source>
</evidence>
<evidence type="ECO:0000313" key="2">
    <source>
        <dbReference type="EMBL" id="SMH49315.1"/>
    </source>
</evidence>
<dbReference type="AlphaFoldDB" id="A0A1X7PDU6"/>
<dbReference type="Proteomes" id="UP000193711">
    <property type="component" value="Unassembled WGS sequence"/>
</dbReference>
<dbReference type="EMBL" id="FXBM01000003">
    <property type="protein sequence ID" value="SMH49315.1"/>
    <property type="molecule type" value="Genomic_DNA"/>
</dbReference>
<feature type="region of interest" description="Disordered" evidence="1">
    <location>
        <begin position="508"/>
        <end position="546"/>
    </location>
</feature>
<gene>
    <name evidence="2" type="ORF">SAMN06295885_3271</name>
</gene>
<dbReference type="STRING" id="1891671.SAMN06295885_3271"/>
<evidence type="ECO:0000313" key="3">
    <source>
        <dbReference type="Proteomes" id="UP000193711"/>
    </source>
</evidence>
<name>A0A1X7PDU6_9MICO</name>
<accession>A0A1X7PDU6</accession>
<protein>
    <submittedName>
        <fullName evidence="2">Uncharacterized protein</fullName>
    </submittedName>
</protein>
<reference evidence="3" key="1">
    <citation type="submission" date="2017-04" db="EMBL/GenBank/DDBJ databases">
        <authorList>
            <person name="Varghese N."/>
            <person name="Submissions S."/>
        </authorList>
    </citation>
    <scope>NUCLEOTIDE SEQUENCE [LARGE SCALE GENOMIC DNA]</scope>
    <source>
        <strain evidence="3">VKM Ac-2121</strain>
    </source>
</reference>
<sequence length="633" mass="66489">MTGAQRVSTGTTRATGCAARLTPVDHYFVGITAVLLTSVLAEVWPHSAPEVLQLRAFTGSLGQPTKSAREYLLPPVLAGVLSKTALSSPRTVLSDDAAEQVRALLVEGRASLRAAAVWWAALIEANRLERVIRDDAAAVTAPTAVALAEELPEPWTLEPAALARRASEALSIRGRALARHGIRSTDLARAVRDHAQELTMLLEEAWAGGSVDGLPAGWVEEGGAVREATSAERDARARDDAGWRAALERFVNQCTLAVEDGTDRVVTVVSDAGEQRWRALVAAADSRQWSPAASLSLTGGSAPVRPALTGALPGVAGRAGDDLRATPAYPLDASIHSRLFRVVKDNDARFPPELTAEDAFRRVIGASTRVYGLPESWSRAMLATGMSAMSGATWDDGGGTLVTASEAADPADRLVGGYRQMVVSWRAVVSRAFSTYGDQVRNPIVRAYLRDAGPYYAGRLWTHVLRLGLTSSTPPTGEVAWSRIHAAFVSTKKRTDDVLKQAVNLVGVTGGAPGGPPDGSGPGGDGYPSTATADDPARLPAGPRPDLPIVSATAETLGVARETVGDDEVDRFVLVVGAPTPDAAARAGAAERWAAWSLEAERAGFPTVPFELAALQIRTAMGRDTPPGIGIGS</sequence>
<keyword evidence="3" id="KW-1185">Reference proteome</keyword>
<proteinExistence type="predicted"/>
<feature type="compositionally biased region" description="Gly residues" evidence="1">
    <location>
        <begin position="508"/>
        <end position="526"/>
    </location>
</feature>